<accession>A0ABP6QCG5</accession>
<proteinExistence type="predicted"/>
<dbReference type="Proteomes" id="UP001501237">
    <property type="component" value="Unassembled WGS sequence"/>
</dbReference>
<organism evidence="2 3">
    <name type="scientific">Actinocorallia longicatena</name>
    <dbReference type="NCBI Taxonomy" id="111803"/>
    <lineage>
        <taxon>Bacteria</taxon>
        <taxon>Bacillati</taxon>
        <taxon>Actinomycetota</taxon>
        <taxon>Actinomycetes</taxon>
        <taxon>Streptosporangiales</taxon>
        <taxon>Thermomonosporaceae</taxon>
        <taxon>Actinocorallia</taxon>
    </lineage>
</organism>
<dbReference type="PROSITE" id="PS50234">
    <property type="entry name" value="VWFA"/>
    <property type="match status" value="1"/>
</dbReference>
<comment type="caution">
    <text evidence="2">The sequence shown here is derived from an EMBL/GenBank/DDBJ whole genome shotgun (WGS) entry which is preliminary data.</text>
</comment>
<name>A0ABP6QCG5_9ACTN</name>
<dbReference type="InterPro" id="IPR036465">
    <property type="entry name" value="vWFA_dom_sf"/>
</dbReference>
<sequence>MAAVLTTALLAGCSSGTTSGGPREGTLRVLAGSELADLRPILEQAKEATGVSVQLDFAGTLDGVQQVASGRASATYEAVWFSSNRYLGLHPGAQVGTATPIMKSPVVLGVRPEVAQRLGWTTERPTWAKIAEAAARRDFTYGMTSPAASNSGFSALVGIATALNPGSDLDPAGIERVAPKLKEFFGAQTLTAGSSGWLTDAFVRHGAEVDGLVNYESVLLSLNASGKLQQPLTLVYPADGVVTADYPLTLLGSAPSHARDSYAKLTAYLLKPEVQQRIADTVHRRPVTAGVAFAGEQGLKELPFPGALQTVDKLIAAFFDRLRRPARTLYVVDVSGSMTGQRIKDLKAALVSLTGADDKGFERFHNREQVTLIPFSSKTAPPQVFTIPETGPEPELLKIRSFAQGLNASGGTAIYDSLTTAFGIARQQTAKDPDRFTSIVLMTDGENANGMRFPEFESRYPSLAKGVPVFPILFGEAKEDEMNELARLTGGTAFDARKQPLETVFKEIRGYQ</sequence>
<evidence type="ECO:0000313" key="2">
    <source>
        <dbReference type="EMBL" id="GAA3218522.1"/>
    </source>
</evidence>
<dbReference type="Pfam" id="PF13531">
    <property type="entry name" value="SBP_bac_11"/>
    <property type="match status" value="1"/>
</dbReference>
<dbReference type="SUPFAM" id="SSF53300">
    <property type="entry name" value="vWA-like"/>
    <property type="match status" value="1"/>
</dbReference>
<reference evidence="3" key="1">
    <citation type="journal article" date="2019" name="Int. J. Syst. Evol. Microbiol.">
        <title>The Global Catalogue of Microorganisms (GCM) 10K type strain sequencing project: providing services to taxonomists for standard genome sequencing and annotation.</title>
        <authorList>
            <consortium name="The Broad Institute Genomics Platform"/>
            <consortium name="The Broad Institute Genome Sequencing Center for Infectious Disease"/>
            <person name="Wu L."/>
            <person name="Ma J."/>
        </authorList>
    </citation>
    <scope>NUCLEOTIDE SEQUENCE [LARGE SCALE GENOMIC DNA]</scope>
    <source>
        <strain evidence="3">JCM 9377</strain>
    </source>
</reference>
<evidence type="ECO:0000313" key="3">
    <source>
        <dbReference type="Proteomes" id="UP001501237"/>
    </source>
</evidence>
<dbReference type="SMART" id="SM00327">
    <property type="entry name" value="VWA"/>
    <property type="match status" value="1"/>
</dbReference>
<gene>
    <name evidence="2" type="ORF">GCM10010468_42080</name>
</gene>
<dbReference type="EMBL" id="BAAAUV010000009">
    <property type="protein sequence ID" value="GAA3218522.1"/>
    <property type="molecule type" value="Genomic_DNA"/>
</dbReference>
<dbReference type="Pfam" id="PF13519">
    <property type="entry name" value="VWA_2"/>
    <property type="match status" value="1"/>
</dbReference>
<dbReference type="CDD" id="cd00198">
    <property type="entry name" value="vWFA"/>
    <property type="match status" value="1"/>
</dbReference>
<dbReference type="InterPro" id="IPR002035">
    <property type="entry name" value="VWF_A"/>
</dbReference>
<feature type="domain" description="VWFA" evidence="1">
    <location>
        <begin position="327"/>
        <end position="490"/>
    </location>
</feature>
<evidence type="ECO:0000259" key="1">
    <source>
        <dbReference type="PROSITE" id="PS50234"/>
    </source>
</evidence>
<dbReference type="SUPFAM" id="SSF53850">
    <property type="entry name" value="Periplasmic binding protein-like II"/>
    <property type="match status" value="1"/>
</dbReference>
<keyword evidence="3" id="KW-1185">Reference proteome</keyword>
<dbReference type="Gene3D" id="3.40.50.410">
    <property type="entry name" value="von Willebrand factor, type A domain"/>
    <property type="match status" value="1"/>
</dbReference>
<protein>
    <submittedName>
        <fullName evidence="2">Substrate-binding domain-containing protein</fullName>
    </submittedName>
</protein>